<comment type="caution">
    <text evidence="2">The sequence shown here is derived from an EMBL/GenBank/DDBJ whole genome shotgun (WGS) entry which is preliminary data.</text>
</comment>
<dbReference type="InterPro" id="IPR054297">
    <property type="entry name" value="DUF7033"/>
</dbReference>
<reference evidence="2" key="1">
    <citation type="submission" date="2020-10" db="EMBL/GenBank/DDBJ databases">
        <authorList>
            <person name="Gilroy R."/>
        </authorList>
    </citation>
    <scope>NUCLEOTIDE SEQUENCE</scope>
    <source>
        <strain evidence="2">2889</strain>
    </source>
</reference>
<sequence>MELTESALSYLLDFLCGRSMPDSGVEYPYRVSDGQRERLRIGYVADKDKWEHYDIVFVPSGFFDSEDYASEASLPTGPLPRIEGVPFLYGEARLERLDGCLAVYADLPASAFVLLSRYEEICRPSVRDGHGRFPGKESLLYRNGLIERALVDEYRDLVWKWAAGLGFRLPECRPGFGKIWLTHDIDAPFYCRGLRAFARESLKGKGVGAALRWACGPKEKDPYYTFDFFCRTDNAVDRSASCPVQAVYFLKAGGSASQDRPFYNLKSRDMQGLISFLRAQGAVFGLHGSYSSGKDGKGCAQEKTRIEDALQEKTFRFRQHFLRSCEPSAFACLEENGLREDFTMGYADVAGFRLGTSRAVRWINPYTGELSELILHPLLVMDNTLYQYMEIGYEESQACCERLLATAYRHGGDACLLWHNSSVTEGPYPAAPVDWIRKLYVDLCRELESWQNK</sequence>
<dbReference type="CDD" id="cd10931">
    <property type="entry name" value="CE4_u7"/>
    <property type="match status" value="1"/>
</dbReference>
<evidence type="ECO:0000259" key="1">
    <source>
        <dbReference type="Pfam" id="PF23019"/>
    </source>
</evidence>
<dbReference type="Pfam" id="PF23019">
    <property type="entry name" value="DUF7033"/>
    <property type="match status" value="1"/>
</dbReference>
<dbReference type="AlphaFoldDB" id="A0A9D9DX45"/>
<feature type="domain" description="DUF7033" evidence="1">
    <location>
        <begin position="105"/>
        <end position="191"/>
    </location>
</feature>
<proteinExistence type="predicted"/>
<protein>
    <submittedName>
        <fullName evidence="2">Polysaccharide deacetylase family protein</fullName>
    </submittedName>
</protein>
<accession>A0A9D9DX45</accession>
<reference evidence="2" key="2">
    <citation type="journal article" date="2021" name="PeerJ">
        <title>Extensive microbial diversity within the chicken gut microbiome revealed by metagenomics and culture.</title>
        <authorList>
            <person name="Gilroy R."/>
            <person name="Ravi A."/>
            <person name="Getino M."/>
            <person name="Pursley I."/>
            <person name="Horton D.L."/>
            <person name="Alikhan N.F."/>
            <person name="Baker D."/>
            <person name="Gharbi K."/>
            <person name="Hall N."/>
            <person name="Watson M."/>
            <person name="Adriaenssens E.M."/>
            <person name="Foster-Nyarko E."/>
            <person name="Jarju S."/>
            <person name="Secka A."/>
            <person name="Antonio M."/>
            <person name="Oren A."/>
            <person name="Chaudhuri R.R."/>
            <person name="La Ragione R."/>
            <person name="Hildebrand F."/>
            <person name="Pallen M.J."/>
        </authorList>
    </citation>
    <scope>NUCLEOTIDE SEQUENCE</scope>
    <source>
        <strain evidence="2">2889</strain>
    </source>
</reference>
<evidence type="ECO:0000313" key="3">
    <source>
        <dbReference type="Proteomes" id="UP000823612"/>
    </source>
</evidence>
<gene>
    <name evidence="2" type="ORF">IAB08_06370</name>
</gene>
<dbReference type="Proteomes" id="UP000823612">
    <property type="component" value="Unassembled WGS sequence"/>
</dbReference>
<organism evidence="2 3">
    <name type="scientific">Candidatus Pullibacteroides excrementavium</name>
    <dbReference type="NCBI Taxonomy" id="2840905"/>
    <lineage>
        <taxon>Bacteria</taxon>
        <taxon>Pseudomonadati</taxon>
        <taxon>Bacteroidota</taxon>
        <taxon>Bacteroidia</taxon>
        <taxon>Bacteroidales</taxon>
        <taxon>Candidatus Pullibacteroides</taxon>
    </lineage>
</organism>
<name>A0A9D9DX45_9BACT</name>
<evidence type="ECO:0000313" key="2">
    <source>
        <dbReference type="EMBL" id="MBO8432899.1"/>
    </source>
</evidence>
<dbReference type="EMBL" id="JADIMZ010000097">
    <property type="protein sequence ID" value="MBO8432899.1"/>
    <property type="molecule type" value="Genomic_DNA"/>
</dbReference>